<keyword evidence="4" id="KW-0067">ATP-binding</keyword>
<keyword evidence="2" id="KW-0547">Nucleotide-binding</keyword>
<sequence>MTVLTPMSDPEQVGRYRIVGRLGSGGMGWVLHGRSPSGRSVAVKVIRPEFADDPGFRERFAREIEAAKAVSGAFTAAVVDADPFGDPPWLATVHVPGPSLWEAVKTHGPMPEPQLATLGAGLVEALQNIHAAGVVHRDLKPSNVLLAEDGPRVIDFGISRRSGAEGLTQPGTVMGTPAYMSPEQIMADPVGPASDVFSLGAVLAFAATGIAPFGETEISAVLQRVTAEAPVLDGVPGGLRPLLGWCMTKDPRNRPSLDVLLDALTGNLPVEEDVHSNGPAWSESVAEDIRERSVENAVRQPPLRRHALALLAAGLTDEMVAAAVTRGR</sequence>
<dbReference type="Proteomes" id="UP001501237">
    <property type="component" value="Unassembled WGS sequence"/>
</dbReference>
<evidence type="ECO:0000313" key="7">
    <source>
        <dbReference type="Proteomes" id="UP001501237"/>
    </source>
</evidence>
<organism evidence="6 7">
    <name type="scientific">Actinocorallia longicatena</name>
    <dbReference type="NCBI Taxonomy" id="111803"/>
    <lineage>
        <taxon>Bacteria</taxon>
        <taxon>Bacillati</taxon>
        <taxon>Actinomycetota</taxon>
        <taxon>Actinomycetes</taxon>
        <taxon>Streptosporangiales</taxon>
        <taxon>Thermomonosporaceae</taxon>
        <taxon>Actinocorallia</taxon>
    </lineage>
</organism>
<evidence type="ECO:0000256" key="3">
    <source>
        <dbReference type="ARBA" id="ARBA00022777"/>
    </source>
</evidence>
<dbReference type="CDD" id="cd14014">
    <property type="entry name" value="STKc_PknB_like"/>
    <property type="match status" value="1"/>
</dbReference>
<gene>
    <name evidence="6" type="ORF">GCM10010468_00430</name>
</gene>
<dbReference type="Gene3D" id="1.10.510.10">
    <property type="entry name" value="Transferase(Phosphotransferase) domain 1"/>
    <property type="match status" value="1"/>
</dbReference>
<dbReference type="SMART" id="SM00220">
    <property type="entry name" value="S_TKc"/>
    <property type="match status" value="1"/>
</dbReference>
<dbReference type="SUPFAM" id="SSF56112">
    <property type="entry name" value="Protein kinase-like (PK-like)"/>
    <property type="match status" value="1"/>
</dbReference>
<comment type="caution">
    <text evidence="6">The sequence shown here is derived from an EMBL/GenBank/DDBJ whole genome shotgun (WGS) entry which is preliminary data.</text>
</comment>
<dbReference type="Gene3D" id="3.30.200.20">
    <property type="entry name" value="Phosphorylase Kinase, domain 1"/>
    <property type="match status" value="1"/>
</dbReference>
<keyword evidence="1" id="KW-0808">Transferase</keyword>
<evidence type="ECO:0000256" key="4">
    <source>
        <dbReference type="ARBA" id="ARBA00022840"/>
    </source>
</evidence>
<evidence type="ECO:0000256" key="2">
    <source>
        <dbReference type="ARBA" id="ARBA00022741"/>
    </source>
</evidence>
<dbReference type="InterPro" id="IPR000719">
    <property type="entry name" value="Prot_kinase_dom"/>
</dbReference>
<evidence type="ECO:0000259" key="5">
    <source>
        <dbReference type="PROSITE" id="PS50011"/>
    </source>
</evidence>
<protein>
    <recommendedName>
        <fullName evidence="5">Protein kinase domain-containing protein</fullName>
    </recommendedName>
</protein>
<reference evidence="7" key="1">
    <citation type="journal article" date="2019" name="Int. J. Syst. Evol. Microbiol.">
        <title>The Global Catalogue of Microorganisms (GCM) 10K type strain sequencing project: providing services to taxonomists for standard genome sequencing and annotation.</title>
        <authorList>
            <consortium name="The Broad Institute Genomics Platform"/>
            <consortium name="The Broad Institute Genome Sequencing Center for Infectious Disease"/>
            <person name="Wu L."/>
            <person name="Ma J."/>
        </authorList>
    </citation>
    <scope>NUCLEOTIDE SEQUENCE [LARGE SCALE GENOMIC DNA]</scope>
    <source>
        <strain evidence="7">JCM 9377</strain>
    </source>
</reference>
<dbReference type="PROSITE" id="PS50011">
    <property type="entry name" value="PROTEIN_KINASE_DOM"/>
    <property type="match status" value="1"/>
</dbReference>
<keyword evidence="7" id="KW-1185">Reference proteome</keyword>
<dbReference type="EMBL" id="BAAAUV010000001">
    <property type="protein sequence ID" value="GAA3191882.1"/>
    <property type="molecule type" value="Genomic_DNA"/>
</dbReference>
<dbReference type="PANTHER" id="PTHR43289">
    <property type="entry name" value="MITOGEN-ACTIVATED PROTEIN KINASE KINASE KINASE 20-RELATED"/>
    <property type="match status" value="1"/>
</dbReference>
<evidence type="ECO:0000256" key="1">
    <source>
        <dbReference type="ARBA" id="ARBA00022679"/>
    </source>
</evidence>
<dbReference type="InterPro" id="IPR011009">
    <property type="entry name" value="Kinase-like_dom_sf"/>
</dbReference>
<feature type="domain" description="Protein kinase" evidence="5">
    <location>
        <begin position="16"/>
        <end position="268"/>
    </location>
</feature>
<dbReference type="PROSITE" id="PS00108">
    <property type="entry name" value="PROTEIN_KINASE_ST"/>
    <property type="match status" value="1"/>
</dbReference>
<proteinExistence type="predicted"/>
<dbReference type="RefSeq" id="WP_344821029.1">
    <property type="nucleotide sequence ID" value="NZ_BAAAUV010000001.1"/>
</dbReference>
<dbReference type="PANTHER" id="PTHR43289:SF34">
    <property type="entry name" value="SERINE_THREONINE-PROTEIN KINASE YBDM-RELATED"/>
    <property type="match status" value="1"/>
</dbReference>
<dbReference type="InterPro" id="IPR008271">
    <property type="entry name" value="Ser/Thr_kinase_AS"/>
</dbReference>
<evidence type="ECO:0000313" key="6">
    <source>
        <dbReference type="EMBL" id="GAA3191882.1"/>
    </source>
</evidence>
<accession>A0ABP6PUY3</accession>
<dbReference type="Pfam" id="PF00069">
    <property type="entry name" value="Pkinase"/>
    <property type="match status" value="1"/>
</dbReference>
<name>A0ABP6PUY3_9ACTN</name>
<keyword evidence="3" id="KW-0418">Kinase</keyword>